<organism evidence="3 4">
    <name type="scientific">Olea europaea subsp. europaea</name>
    <dbReference type="NCBI Taxonomy" id="158383"/>
    <lineage>
        <taxon>Eukaryota</taxon>
        <taxon>Viridiplantae</taxon>
        <taxon>Streptophyta</taxon>
        <taxon>Embryophyta</taxon>
        <taxon>Tracheophyta</taxon>
        <taxon>Spermatophyta</taxon>
        <taxon>Magnoliopsida</taxon>
        <taxon>eudicotyledons</taxon>
        <taxon>Gunneridae</taxon>
        <taxon>Pentapetalae</taxon>
        <taxon>asterids</taxon>
        <taxon>lamiids</taxon>
        <taxon>Lamiales</taxon>
        <taxon>Oleaceae</taxon>
        <taxon>Oleeae</taxon>
        <taxon>Olea</taxon>
    </lineage>
</organism>
<evidence type="ECO:0000313" key="3">
    <source>
        <dbReference type="EMBL" id="CAA3008773.1"/>
    </source>
</evidence>
<proteinExistence type="predicted"/>
<name>A0A8S0TUV7_OLEEU</name>
<feature type="compositionally biased region" description="Basic and acidic residues" evidence="1">
    <location>
        <begin position="105"/>
        <end position="143"/>
    </location>
</feature>
<evidence type="ECO:0000256" key="2">
    <source>
        <dbReference type="SAM" id="Phobius"/>
    </source>
</evidence>
<keyword evidence="2" id="KW-0812">Transmembrane</keyword>
<keyword evidence="4" id="KW-1185">Reference proteome</keyword>
<feature type="region of interest" description="Disordered" evidence="1">
    <location>
        <begin position="50"/>
        <end position="150"/>
    </location>
</feature>
<keyword evidence="2" id="KW-0472">Membrane</keyword>
<evidence type="ECO:0000256" key="1">
    <source>
        <dbReference type="SAM" id="MobiDB-lite"/>
    </source>
</evidence>
<dbReference type="Gramene" id="OE9A095888T1">
    <property type="protein sequence ID" value="OE9A095888C1"/>
    <property type="gene ID" value="OE9A095888"/>
</dbReference>
<reference evidence="3 4" key="1">
    <citation type="submission" date="2019-12" db="EMBL/GenBank/DDBJ databases">
        <authorList>
            <person name="Alioto T."/>
            <person name="Alioto T."/>
            <person name="Gomez Garrido J."/>
        </authorList>
    </citation>
    <scope>NUCLEOTIDE SEQUENCE [LARGE SCALE GENOMIC DNA]</scope>
</reference>
<feature type="compositionally biased region" description="Polar residues" evidence="1">
    <location>
        <begin position="88"/>
        <end position="104"/>
    </location>
</feature>
<accession>A0A8S0TUV7</accession>
<sequence>MLHTRRLCKSAQCSSFSVGTGLVGTSVAFYFVFYDTNMLEHLARNKPHHKTRGHKIVAPIAHAGDQVSSKSKDFDTAKISGHSKLDTQKTPNSNGKGKTKSSLPKSKETYGMKEKATDFGKTSEIKKGKLQDKSEPPESEAKNGKKRRRS</sequence>
<comment type="caution">
    <text evidence="3">The sequence shown here is derived from an EMBL/GenBank/DDBJ whole genome shotgun (WGS) entry which is preliminary data.</text>
</comment>
<dbReference type="Proteomes" id="UP000594638">
    <property type="component" value="Unassembled WGS sequence"/>
</dbReference>
<feature type="transmembrane region" description="Helical" evidence="2">
    <location>
        <begin position="12"/>
        <end position="33"/>
    </location>
</feature>
<protein>
    <submittedName>
        <fullName evidence="3">Uncharacterized protein</fullName>
    </submittedName>
</protein>
<evidence type="ECO:0000313" key="4">
    <source>
        <dbReference type="Proteomes" id="UP000594638"/>
    </source>
</evidence>
<dbReference type="EMBL" id="CACTIH010007305">
    <property type="protein sequence ID" value="CAA3008773.1"/>
    <property type="molecule type" value="Genomic_DNA"/>
</dbReference>
<dbReference type="AlphaFoldDB" id="A0A8S0TUV7"/>
<keyword evidence="2" id="KW-1133">Transmembrane helix</keyword>
<gene>
    <name evidence="3" type="ORF">OLEA9_A095888</name>
</gene>